<keyword evidence="2" id="KW-0217">Developmental protein</keyword>
<dbReference type="GO" id="GO:0046983">
    <property type="term" value="F:protein dimerization activity"/>
    <property type="evidence" value="ECO:0007669"/>
    <property type="project" value="InterPro"/>
</dbReference>
<organism evidence="11 12">
    <name type="scientific">Sparus aurata</name>
    <name type="common">Gilthead sea bream</name>
    <dbReference type="NCBI Taxonomy" id="8175"/>
    <lineage>
        <taxon>Eukaryota</taxon>
        <taxon>Metazoa</taxon>
        <taxon>Chordata</taxon>
        <taxon>Craniata</taxon>
        <taxon>Vertebrata</taxon>
        <taxon>Euteleostomi</taxon>
        <taxon>Actinopterygii</taxon>
        <taxon>Neopterygii</taxon>
        <taxon>Teleostei</taxon>
        <taxon>Neoteleostei</taxon>
        <taxon>Acanthomorphata</taxon>
        <taxon>Eupercaria</taxon>
        <taxon>Spariformes</taxon>
        <taxon>Sparidae</taxon>
        <taxon>Sparus</taxon>
    </lineage>
</organism>
<dbReference type="Pfam" id="PF00010">
    <property type="entry name" value="HLH"/>
    <property type="match status" value="1"/>
</dbReference>
<dbReference type="InterPro" id="IPR036638">
    <property type="entry name" value="HLH_DNA-bd_sf"/>
</dbReference>
<evidence type="ECO:0000256" key="2">
    <source>
        <dbReference type="ARBA" id="ARBA00022473"/>
    </source>
</evidence>
<reference evidence="11" key="1">
    <citation type="submission" date="2021-04" db="EMBL/GenBank/DDBJ databases">
        <authorList>
            <consortium name="Wellcome Sanger Institute Data Sharing"/>
        </authorList>
    </citation>
    <scope>NUCLEOTIDE SEQUENCE [LARGE SCALE GENOMIC DNA]</scope>
</reference>
<dbReference type="GO" id="GO:0003677">
    <property type="term" value="F:DNA binding"/>
    <property type="evidence" value="ECO:0007669"/>
    <property type="project" value="UniProtKB-KW"/>
</dbReference>
<dbReference type="SUPFAM" id="SSF47459">
    <property type="entry name" value="HLH, helix-loop-helix DNA-binding domain"/>
    <property type="match status" value="1"/>
</dbReference>
<dbReference type="SMART" id="SM00353">
    <property type="entry name" value="HLH"/>
    <property type="match status" value="1"/>
</dbReference>
<evidence type="ECO:0000259" key="10">
    <source>
        <dbReference type="PROSITE" id="PS50888"/>
    </source>
</evidence>
<name>A0A671WJ70_SPAAU</name>
<keyword evidence="7" id="KW-0539">Nucleus</keyword>
<reference evidence="11" key="2">
    <citation type="submission" date="2025-08" db="UniProtKB">
        <authorList>
            <consortium name="Ensembl"/>
        </authorList>
    </citation>
    <scope>IDENTIFICATION</scope>
</reference>
<evidence type="ECO:0000256" key="3">
    <source>
        <dbReference type="ARBA" id="ARBA00022491"/>
    </source>
</evidence>
<evidence type="ECO:0000256" key="9">
    <source>
        <dbReference type="SAM" id="MobiDB-lite"/>
    </source>
</evidence>
<accession>A0A671WJ70</accession>
<evidence type="ECO:0000256" key="6">
    <source>
        <dbReference type="ARBA" id="ARBA00023163"/>
    </source>
</evidence>
<keyword evidence="12" id="KW-1185">Reference proteome</keyword>
<dbReference type="CDD" id="cd11462">
    <property type="entry name" value="bHLH-O_HES7"/>
    <property type="match status" value="1"/>
</dbReference>
<dbReference type="InterPro" id="IPR050370">
    <property type="entry name" value="HES_HEY"/>
</dbReference>
<dbReference type="GO" id="GO:0005634">
    <property type="term" value="C:nucleus"/>
    <property type="evidence" value="ECO:0007669"/>
    <property type="project" value="UniProtKB-SubCell"/>
</dbReference>
<evidence type="ECO:0000256" key="7">
    <source>
        <dbReference type="ARBA" id="ARBA00023242"/>
    </source>
</evidence>
<gene>
    <name evidence="11" type="primary">her5</name>
</gene>
<reference evidence="11" key="3">
    <citation type="submission" date="2025-09" db="UniProtKB">
        <authorList>
            <consortium name="Ensembl"/>
        </authorList>
    </citation>
    <scope>IDENTIFICATION</scope>
</reference>
<dbReference type="OMA" id="QRPACAC"/>
<keyword evidence="5" id="KW-0238">DNA-binding</keyword>
<keyword evidence="4" id="KW-0805">Transcription regulation</keyword>
<evidence type="ECO:0000313" key="12">
    <source>
        <dbReference type="Proteomes" id="UP000472265"/>
    </source>
</evidence>
<dbReference type="Ensembl" id="ENSSAUT00010038567.1">
    <property type="protein sequence ID" value="ENSSAUP00010036636.1"/>
    <property type="gene ID" value="ENSSAUG00010015459.1"/>
</dbReference>
<evidence type="ECO:0000313" key="11">
    <source>
        <dbReference type="Ensembl" id="ENSSAUP00010036636.1"/>
    </source>
</evidence>
<dbReference type="AlphaFoldDB" id="A0A671WJ70"/>
<dbReference type="Gene3D" id="4.10.280.10">
    <property type="entry name" value="Helix-loop-helix DNA-binding domain"/>
    <property type="match status" value="1"/>
</dbReference>
<dbReference type="Proteomes" id="UP000472265">
    <property type="component" value="Chromosome 18"/>
</dbReference>
<protein>
    <submittedName>
        <fullName evidence="11">Hairy-related 5</fullName>
    </submittedName>
</protein>
<evidence type="ECO:0000256" key="5">
    <source>
        <dbReference type="ARBA" id="ARBA00023125"/>
    </source>
</evidence>
<dbReference type="InterPro" id="IPR011598">
    <property type="entry name" value="bHLH_dom"/>
</dbReference>
<dbReference type="PANTHER" id="PTHR10985">
    <property type="entry name" value="BASIC HELIX-LOOP-HELIX TRANSCRIPTION FACTOR, HES-RELATED"/>
    <property type="match status" value="1"/>
</dbReference>
<keyword evidence="6" id="KW-0804">Transcription</keyword>
<feature type="compositionally biased region" description="Polar residues" evidence="9">
    <location>
        <begin position="186"/>
        <end position="195"/>
    </location>
</feature>
<dbReference type="InParanoid" id="A0A671WJ70"/>
<sequence length="205" mass="23452">MWFMVIFGIFFDSSTPQFSKPVMEKRRRERINQSLETLRLLMLENTDSENLKNPKVEKAEILDSVVHFLRTKSEVKKGHRALSRELGHACTRQHNYHEGMRACLMRVSHFIASKSQELGETCGEAVRASLAYPEHQTHPSSPGDMYRELTPSPAALSPQHLQHQHAMSHPYLTQVPGLHCDTRDPFSSTAGSTHVTDPVWRPWPQ</sequence>
<evidence type="ECO:0000256" key="4">
    <source>
        <dbReference type="ARBA" id="ARBA00023015"/>
    </source>
</evidence>
<dbReference type="PROSITE" id="PS50888">
    <property type="entry name" value="BHLH"/>
    <property type="match status" value="1"/>
</dbReference>
<proteinExistence type="predicted"/>
<evidence type="ECO:0000256" key="1">
    <source>
        <dbReference type="ARBA" id="ARBA00004123"/>
    </source>
</evidence>
<comment type="subunit">
    <text evidence="8">Transcription repression requires formation of a complex with a corepressor protein of the Groucho/TLE family.</text>
</comment>
<evidence type="ECO:0000256" key="8">
    <source>
        <dbReference type="ARBA" id="ARBA00023791"/>
    </source>
</evidence>
<dbReference type="FunFam" id="4.10.280.10:FF:000063">
    <property type="entry name" value="transcription factor HES-7 isoform X1"/>
    <property type="match status" value="1"/>
</dbReference>
<comment type="subcellular location">
    <subcellularLocation>
        <location evidence="1">Nucleus</location>
    </subcellularLocation>
</comment>
<dbReference type="GeneTree" id="ENSGT00940000165786"/>
<feature type="domain" description="BHLH" evidence="10">
    <location>
        <begin position="15"/>
        <end position="72"/>
    </location>
</feature>
<keyword evidence="3" id="KW-0678">Repressor</keyword>
<feature type="region of interest" description="Disordered" evidence="9">
    <location>
        <begin position="186"/>
        <end position="205"/>
    </location>
</feature>
<dbReference type="InterPro" id="IPR032644">
    <property type="entry name" value="HES-7_bHLH-O"/>
</dbReference>